<organism evidence="8 9">
    <name type="scientific">Candidatus Shapirobacteria bacterium CG07_land_8_20_14_0_80_39_12</name>
    <dbReference type="NCBI Taxonomy" id="1974480"/>
    <lineage>
        <taxon>Bacteria</taxon>
        <taxon>Candidatus Shapironibacteriota</taxon>
    </lineage>
</organism>
<protein>
    <submittedName>
        <fullName evidence="8">rRNA maturation RNase YbeY</fullName>
    </submittedName>
</protein>
<keyword evidence="5" id="KW-0255">Endonuclease</keyword>
<evidence type="ECO:0000256" key="7">
    <source>
        <dbReference type="ARBA" id="ARBA00022833"/>
    </source>
</evidence>
<evidence type="ECO:0000313" key="9">
    <source>
        <dbReference type="Proteomes" id="UP000229559"/>
    </source>
</evidence>
<gene>
    <name evidence="8" type="primary">ybeY</name>
    <name evidence="8" type="ORF">COT04_02610</name>
</gene>
<dbReference type="EMBL" id="PEXA01000070">
    <property type="protein sequence ID" value="PIU32961.1"/>
    <property type="molecule type" value="Genomic_DNA"/>
</dbReference>
<comment type="cofactor">
    <cofactor evidence="1">
        <name>Zn(2+)</name>
        <dbReference type="ChEBI" id="CHEBI:29105"/>
    </cofactor>
</comment>
<keyword evidence="3" id="KW-0540">Nuclease</keyword>
<keyword evidence="4" id="KW-0479">Metal-binding</keyword>
<keyword evidence="6" id="KW-0378">Hydrolase</keyword>
<comment type="similarity">
    <text evidence="2">Belongs to the endoribonuclease YbeY family.</text>
</comment>
<keyword evidence="7" id="KW-0862">Zinc</keyword>
<dbReference type="SUPFAM" id="SSF55486">
    <property type="entry name" value="Metalloproteases ('zincins'), catalytic domain"/>
    <property type="match status" value="1"/>
</dbReference>
<dbReference type="Proteomes" id="UP000229559">
    <property type="component" value="Unassembled WGS sequence"/>
</dbReference>
<dbReference type="InterPro" id="IPR002036">
    <property type="entry name" value="YbeY"/>
</dbReference>
<evidence type="ECO:0000256" key="2">
    <source>
        <dbReference type="ARBA" id="ARBA00010875"/>
    </source>
</evidence>
<dbReference type="GO" id="GO:0004519">
    <property type="term" value="F:endonuclease activity"/>
    <property type="evidence" value="ECO:0007669"/>
    <property type="project" value="UniProtKB-KW"/>
</dbReference>
<evidence type="ECO:0000256" key="1">
    <source>
        <dbReference type="ARBA" id="ARBA00001947"/>
    </source>
</evidence>
<dbReference type="GO" id="GO:0004222">
    <property type="term" value="F:metalloendopeptidase activity"/>
    <property type="evidence" value="ECO:0007669"/>
    <property type="project" value="InterPro"/>
</dbReference>
<dbReference type="Pfam" id="PF02130">
    <property type="entry name" value="YbeY"/>
    <property type="match status" value="1"/>
</dbReference>
<dbReference type="GO" id="GO:0006364">
    <property type="term" value="P:rRNA processing"/>
    <property type="evidence" value="ECO:0007669"/>
    <property type="project" value="InterPro"/>
</dbReference>
<dbReference type="AlphaFoldDB" id="A0A2M6YP98"/>
<accession>A0A2M6YP98</accession>
<evidence type="ECO:0000256" key="6">
    <source>
        <dbReference type="ARBA" id="ARBA00022801"/>
    </source>
</evidence>
<evidence type="ECO:0000256" key="5">
    <source>
        <dbReference type="ARBA" id="ARBA00022759"/>
    </source>
</evidence>
<evidence type="ECO:0000256" key="3">
    <source>
        <dbReference type="ARBA" id="ARBA00022722"/>
    </source>
</evidence>
<dbReference type="Gene3D" id="3.40.390.30">
    <property type="entry name" value="Metalloproteases ('zincins'), catalytic domain"/>
    <property type="match status" value="1"/>
</dbReference>
<evidence type="ECO:0000256" key="4">
    <source>
        <dbReference type="ARBA" id="ARBA00022723"/>
    </source>
</evidence>
<reference evidence="9" key="1">
    <citation type="submission" date="2017-09" db="EMBL/GenBank/DDBJ databases">
        <title>Depth-based differentiation of microbial function through sediment-hosted aquifers and enrichment of novel symbionts in the deep terrestrial subsurface.</title>
        <authorList>
            <person name="Probst A.J."/>
            <person name="Ladd B."/>
            <person name="Jarett J.K."/>
            <person name="Geller-Mcgrath D.E."/>
            <person name="Sieber C.M.K."/>
            <person name="Emerson J.B."/>
            <person name="Anantharaman K."/>
            <person name="Thomas B.C."/>
            <person name="Malmstrom R."/>
            <person name="Stieglmeier M."/>
            <person name="Klingl A."/>
            <person name="Woyke T."/>
            <person name="Ryan C.M."/>
            <person name="Banfield J.F."/>
        </authorList>
    </citation>
    <scope>NUCLEOTIDE SEQUENCE [LARGE SCALE GENOMIC DNA]</scope>
</reference>
<sequence length="130" mass="14686">MISILIKSAKKFTLEEERIRSWASNSLKKHGLANGELSLFFVDSKEIQVLNRRYRKLDQATSVLTFFQGQAYPESIRRATPEKTLLLGDIVICPVEAKKKNLSIEFLIEHGIKNLLSEIPTAKSLRPGSS</sequence>
<comment type="caution">
    <text evidence="8">The sequence shown here is derived from an EMBL/GenBank/DDBJ whole genome shotgun (WGS) entry which is preliminary data.</text>
</comment>
<proteinExistence type="inferred from homology"/>
<evidence type="ECO:0000313" key="8">
    <source>
        <dbReference type="EMBL" id="PIU32961.1"/>
    </source>
</evidence>
<dbReference type="NCBIfam" id="TIGR00043">
    <property type="entry name" value="rRNA maturation RNase YbeY"/>
    <property type="match status" value="1"/>
</dbReference>
<dbReference type="GO" id="GO:0046872">
    <property type="term" value="F:metal ion binding"/>
    <property type="evidence" value="ECO:0007669"/>
    <property type="project" value="UniProtKB-KW"/>
</dbReference>
<name>A0A2M6YP98_9BACT</name>
<dbReference type="InterPro" id="IPR023091">
    <property type="entry name" value="MetalPrtase_cat_dom_sf_prd"/>
</dbReference>